<keyword evidence="3" id="KW-0677">Repeat</keyword>
<proteinExistence type="predicted"/>
<organism evidence="6 7">
    <name type="scientific">Ridgeia piscesae</name>
    <name type="common">Tubeworm</name>
    <dbReference type="NCBI Taxonomy" id="27915"/>
    <lineage>
        <taxon>Eukaryota</taxon>
        <taxon>Metazoa</taxon>
        <taxon>Spiralia</taxon>
        <taxon>Lophotrochozoa</taxon>
        <taxon>Annelida</taxon>
        <taxon>Polychaeta</taxon>
        <taxon>Sedentaria</taxon>
        <taxon>Canalipalpata</taxon>
        <taxon>Sabellida</taxon>
        <taxon>Siboglinidae</taxon>
        <taxon>Ridgeia</taxon>
    </lineage>
</organism>
<evidence type="ECO:0000256" key="2">
    <source>
        <dbReference type="ARBA" id="ARBA00022574"/>
    </source>
</evidence>
<dbReference type="InterPro" id="IPR036322">
    <property type="entry name" value="WD40_repeat_dom_sf"/>
</dbReference>
<feature type="compositionally biased region" description="Basic residues" evidence="5">
    <location>
        <begin position="359"/>
        <end position="374"/>
    </location>
</feature>
<evidence type="ECO:0000256" key="4">
    <source>
        <dbReference type="PROSITE-ProRule" id="PRU00221"/>
    </source>
</evidence>
<keyword evidence="2 4" id="KW-0853">WD repeat</keyword>
<dbReference type="PANTHER" id="PTHR22889:SF0">
    <property type="entry name" value="WD REPEAT-CONTAINING PROTEIN 89"/>
    <property type="match status" value="1"/>
</dbReference>
<dbReference type="PROSITE" id="PS50082">
    <property type="entry name" value="WD_REPEATS_2"/>
    <property type="match status" value="3"/>
</dbReference>
<evidence type="ECO:0000313" key="7">
    <source>
        <dbReference type="Proteomes" id="UP001209878"/>
    </source>
</evidence>
<name>A0AAD9UK43_RIDPI</name>
<feature type="region of interest" description="Disordered" evidence="5">
    <location>
        <begin position="349"/>
        <end position="399"/>
    </location>
</feature>
<dbReference type="Gene3D" id="2.130.10.10">
    <property type="entry name" value="YVTN repeat-like/Quinoprotein amine dehydrogenase"/>
    <property type="match status" value="2"/>
</dbReference>
<dbReference type="PROSITE" id="PS50294">
    <property type="entry name" value="WD_REPEATS_REGION"/>
    <property type="match status" value="2"/>
</dbReference>
<reference evidence="6" key="1">
    <citation type="journal article" date="2023" name="Mol. Biol. Evol.">
        <title>Third-Generation Sequencing Reveals the Adaptive Role of the Epigenome in Three Deep-Sea Polychaetes.</title>
        <authorList>
            <person name="Perez M."/>
            <person name="Aroh O."/>
            <person name="Sun Y."/>
            <person name="Lan Y."/>
            <person name="Juniper S.K."/>
            <person name="Young C.R."/>
            <person name="Angers B."/>
            <person name="Qian P.Y."/>
        </authorList>
    </citation>
    <scope>NUCLEOTIDE SEQUENCE</scope>
    <source>
        <strain evidence="6">R07B-5</strain>
    </source>
</reference>
<gene>
    <name evidence="6" type="ORF">NP493_37g11023</name>
</gene>
<sequence>MSIEKTMRELNTLHLSEKSAISLEKPESEYILHIDSQLSSVCGSDARVAATGSENTVRIYTRQTLGYLASISGHTKTITGVKFARVMPHLLYTSSLDGTVRCWDTRSNMKDAVQIFTGCEGDTDAFSSFDISCDDRLLCTGTDATDHDGVFILFWDTRKPQPLGCYSESHHDDITQVCFHPHDRDRLLTGSTDGLVCVFDVSQETEDDALQGTLNSESSVSHIGWCGERECNVYCTTHIETVHVWQADEFDAVTQIKDVRDAFQGEKKLDYIVDCFQPMGDNRLHVLAGNHSGHLHLLRASSPDCLEYISSLDGGHSQDVRCLTWDAQAEVAVTGGEDSMLCLWHPRQGHQNTAEVTRRHPLKAPSKIRLHTKRSVGENRRHAKGHRTSQESASHSHEG</sequence>
<dbReference type="SMART" id="SM00320">
    <property type="entry name" value="WD40"/>
    <property type="match status" value="6"/>
</dbReference>
<dbReference type="PANTHER" id="PTHR22889">
    <property type="entry name" value="WD REPEAT-CONTAINING PROTEIN 89"/>
    <property type="match status" value="1"/>
</dbReference>
<keyword evidence="7" id="KW-1185">Reference proteome</keyword>
<dbReference type="EMBL" id="JAODUO010000037">
    <property type="protein sequence ID" value="KAK2192205.1"/>
    <property type="molecule type" value="Genomic_DNA"/>
</dbReference>
<dbReference type="Proteomes" id="UP001209878">
    <property type="component" value="Unassembled WGS sequence"/>
</dbReference>
<dbReference type="InterPro" id="IPR039328">
    <property type="entry name" value="WDR89"/>
</dbReference>
<feature type="repeat" description="WD" evidence="4">
    <location>
        <begin position="167"/>
        <end position="209"/>
    </location>
</feature>
<comment type="caution">
    <text evidence="6">The sequence shown here is derived from an EMBL/GenBank/DDBJ whole genome shotgun (WGS) entry which is preliminary data.</text>
</comment>
<dbReference type="InterPro" id="IPR001680">
    <property type="entry name" value="WD40_rpt"/>
</dbReference>
<evidence type="ECO:0000256" key="3">
    <source>
        <dbReference type="ARBA" id="ARBA00022737"/>
    </source>
</evidence>
<dbReference type="Pfam" id="PF00400">
    <property type="entry name" value="WD40"/>
    <property type="match status" value="3"/>
</dbReference>
<dbReference type="InterPro" id="IPR015943">
    <property type="entry name" value="WD40/YVTN_repeat-like_dom_sf"/>
</dbReference>
<evidence type="ECO:0000313" key="6">
    <source>
        <dbReference type="EMBL" id="KAK2192205.1"/>
    </source>
</evidence>
<feature type="repeat" description="WD" evidence="4">
    <location>
        <begin position="71"/>
        <end position="113"/>
    </location>
</feature>
<dbReference type="SUPFAM" id="SSF50978">
    <property type="entry name" value="WD40 repeat-like"/>
    <property type="match status" value="1"/>
</dbReference>
<accession>A0AAD9UK43</accession>
<dbReference type="AlphaFoldDB" id="A0AAD9UK43"/>
<protein>
    <recommendedName>
        <fullName evidence="1">WD repeat-containing protein 89</fullName>
    </recommendedName>
</protein>
<evidence type="ECO:0000256" key="5">
    <source>
        <dbReference type="SAM" id="MobiDB-lite"/>
    </source>
</evidence>
<feature type="repeat" description="WD" evidence="4">
    <location>
        <begin position="313"/>
        <end position="354"/>
    </location>
</feature>
<evidence type="ECO:0000256" key="1">
    <source>
        <dbReference type="ARBA" id="ARBA00021125"/>
    </source>
</evidence>